<feature type="transmembrane region" description="Helical" evidence="1">
    <location>
        <begin position="131"/>
        <end position="154"/>
    </location>
</feature>
<feature type="transmembrane region" description="Helical" evidence="1">
    <location>
        <begin position="226"/>
        <end position="250"/>
    </location>
</feature>
<accession>A0A5C7GKB5</accession>
<keyword evidence="1" id="KW-0812">Transmembrane</keyword>
<dbReference type="Proteomes" id="UP000321080">
    <property type="component" value="Unassembled WGS sequence"/>
</dbReference>
<proteinExistence type="predicted"/>
<evidence type="ECO:0000256" key="1">
    <source>
        <dbReference type="SAM" id="Phobius"/>
    </source>
</evidence>
<keyword evidence="3" id="KW-1185">Reference proteome</keyword>
<name>A0A5C7GKB5_9FLAO</name>
<feature type="transmembrane region" description="Helical" evidence="1">
    <location>
        <begin position="270"/>
        <end position="290"/>
    </location>
</feature>
<dbReference type="OrthoDB" id="627992at2"/>
<protein>
    <submittedName>
        <fullName evidence="2">DUF4173 domain-containing protein</fullName>
    </submittedName>
</protein>
<feature type="transmembrane region" description="Helical" evidence="1">
    <location>
        <begin position="166"/>
        <end position="186"/>
    </location>
</feature>
<gene>
    <name evidence="2" type="ORF">FUA22_02440</name>
</gene>
<evidence type="ECO:0000313" key="2">
    <source>
        <dbReference type="EMBL" id="TXG38763.1"/>
    </source>
</evidence>
<feature type="transmembrane region" description="Helical" evidence="1">
    <location>
        <begin position="302"/>
        <end position="319"/>
    </location>
</feature>
<dbReference type="RefSeq" id="WP_147766240.1">
    <property type="nucleotide sequence ID" value="NZ_VRKQ01000008.1"/>
</dbReference>
<feature type="transmembrane region" description="Helical" evidence="1">
    <location>
        <begin position="55"/>
        <end position="81"/>
    </location>
</feature>
<reference evidence="2 3" key="1">
    <citation type="submission" date="2019-08" db="EMBL/GenBank/DDBJ databases">
        <title>Seonamhaeicola sediminis sp. nov., isolated from marine sediment.</title>
        <authorList>
            <person name="Cao W.R."/>
        </authorList>
    </citation>
    <scope>NUCLEOTIDE SEQUENCE [LARGE SCALE GENOMIC DNA]</scope>
    <source>
        <strain evidence="2 3">1505</strain>
    </source>
</reference>
<comment type="caution">
    <text evidence="2">The sequence shown here is derived from an EMBL/GenBank/DDBJ whole genome shotgun (WGS) entry which is preliminary data.</text>
</comment>
<keyword evidence="1" id="KW-1133">Transmembrane helix</keyword>
<dbReference type="Pfam" id="PF13687">
    <property type="entry name" value="DUF4153"/>
    <property type="match status" value="1"/>
</dbReference>
<evidence type="ECO:0000313" key="3">
    <source>
        <dbReference type="Proteomes" id="UP000321080"/>
    </source>
</evidence>
<sequence length="459" mass="52997">MKKISLLIGAVLFSTLFYKQSLGLNMSLFSIVTIVILATYNPKSFKQKSSIAFSLLYLISAISIFFFQSSLSFIANFVAFFTLVGHVSEHKSSIYVSWLNGFYSFVAGFFHRNFNPHEKEEKVKIKRDIDYVHWIKIIGIPLIVVIIFILLYRNGNPVFNDLTSKINFSFINIQWLLLTVLGYYLLYNISEPIPVNPATTIDLETKNTLKNKGEFSIKSVKNENQLGVVLISLLNLLIIFFLVTDFTFLFSTQDLMASVFSSQVHSGINALIASIIIAIIIILYFFRGNLNFFEGSKKLKSLAYIWIVLNAILVINTAIKDCQYIYYFGFTYKRIGVLVYLLLTVIGLATTAIKVNQIKNLWYLFRVNSVTAFAILIIACTINWDKHITYYNLNHAQSIDFFYLTKLSNNNTFLLKEYSDNIPLKGENKIRVDRKYRNYLKKLKDNNWQEFTYDNLKID</sequence>
<feature type="transmembrane region" description="Helical" evidence="1">
    <location>
        <begin position="27"/>
        <end position="43"/>
    </location>
</feature>
<feature type="transmembrane region" description="Helical" evidence="1">
    <location>
        <begin position="361"/>
        <end position="384"/>
    </location>
</feature>
<organism evidence="2 3">
    <name type="scientific">Seonamhaeicola maritimus</name>
    <dbReference type="NCBI Taxonomy" id="2591822"/>
    <lineage>
        <taxon>Bacteria</taxon>
        <taxon>Pseudomonadati</taxon>
        <taxon>Bacteroidota</taxon>
        <taxon>Flavobacteriia</taxon>
        <taxon>Flavobacteriales</taxon>
        <taxon>Flavobacteriaceae</taxon>
    </lineage>
</organism>
<feature type="transmembrane region" description="Helical" evidence="1">
    <location>
        <begin position="93"/>
        <end position="110"/>
    </location>
</feature>
<dbReference type="EMBL" id="VRKQ01000008">
    <property type="protein sequence ID" value="TXG38763.1"/>
    <property type="molecule type" value="Genomic_DNA"/>
</dbReference>
<feature type="transmembrane region" description="Helical" evidence="1">
    <location>
        <begin position="325"/>
        <end position="349"/>
    </location>
</feature>
<dbReference type="InterPro" id="IPR025291">
    <property type="entry name" value="DUF4153"/>
</dbReference>
<dbReference type="AlphaFoldDB" id="A0A5C7GKB5"/>
<keyword evidence="1" id="KW-0472">Membrane</keyword>